<feature type="domain" description="Kinesin motor" evidence="3">
    <location>
        <begin position="88"/>
        <end position="410"/>
    </location>
</feature>
<evidence type="ECO:0000256" key="2">
    <source>
        <dbReference type="SAM" id="MobiDB-lite"/>
    </source>
</evidence>
<evidence type="ECO:0000313" key="4">
    <source>
        <dbReference type="EMBL" id="KAL2292427.1"/>
    </source>
</evidence>
<dbReference type="PANTHER" id="PTHR47972:SF28">
    <property type="entry name" value="KINESIN-LIKE PROTEIN KLP-3"/>
    <property type="match status" value="1"/>
</dbReference>
<feature type="region of interest" description="Disordered" evidence="2">
    <location>
        <begin position="30"/>
        <end position="66"/>
    </location>
</feature>
<keyword evidence="1" id="KW-0547">Nucleotide-binding</keyword>
<feature type="binding site" evidence="1">
    <location>
        <begin position="169"/>
        <end position="176"/>
    </location>
    <ligand>
        <name>ATP</name>
        <dbReference type="ChEBI" id="CHEBI:30616"/>
    </ligand>
</feature>
<accession>A0ABR4FCL4</accession>
<dbReference type="InterPro" id="IPR027417">
    <property type="entry name" value="P-loop_NTPase"/>
</dbReference>
<evidence type="ECO:0000256" key="1">
    <source>
        <dbReference type="PROSITE-ProRule" id="PRU00283"/>
    </source>
</evidence>
<dbReference type="PANTHER" id="PTHR47972">
    <property type="entry name" value="KINESIN-LIKE PROTEIN KLP-3"/>
    <property type="match status" value="1"/>
</dbReference>
<protein>
    <recommendedName>
        <fullName evidence="3">Kinesin motor domain-containing protein</fullName>
    </recommendedName>
</protein>
<dbReference type="PROSITE" id="PS50067">
    <property type="entry name" value="KINESIN_MOTOR_2"/>
    <property type="match status" value="1"/>
</dbReference>
<evidence type="ECO:0000313" key="5">
    <source>
        <dbReference type="Proteomes" id="UP001600888"/>
    </source>
</evidence>
<sequence>MMQQDEPSPDLRLREGHSLSIRVRLFMADDSSAPGSGYHADCPRTDDTGGELAQGAGGDRADEAEARQREADARRNEYFNQLQRKSGSVRTLCRVRPRNDNEAAADERMADIDAAGSRISLPSKLGVMKDYEFNHAFGPDAADTMVLDKAWESIEKALGGTDTTVIFYGQTGSGKSYLMDKLIKRMSTVLFNGEGVPMCLLTTTWVEVYNGRVRDLVRRKNDPLEVDLKRDGEAWKHDGSRWKLDSLEDFQVVHKASGMRRATSKTRVNSTSSRSHSIFTLFMSGLGGRSEKTKLQLVDLAGSEEVDMDFSGLGDKDRAEKETQNAEAAAIKLGLTHLGSLVRHAEEAKRGRSRAKSSTPFFQDPLTKLVGPTIVGRGAETLMIFMLSPLEAHRGKTLQTLLLADEVLDVHLKKSRERVEAR</sequence>
<keyword evidence="1" id="KW-0505">Motor protein</keyword>
<gene>
    <name evidence="4" type="ORF">FJTKL_09399</name>
</gene>
<dbReference type="Proteomes" id="UP001600888">
    <property type="component" value="Unassembled WGS sequence"/>
</dbReference>
<dbReference type="SUPFAM" id="SSF52540">
    <property type="entry name" value="P-loop containing nucleoside triphosphate hydrolases"/>
    <property type="match status" value="1"/>
</dbReference>
<name>A0ABR4FCL4_9PEZI</name>
<reference evidence="4 5" key="1">
    <citation type="submission" date="2024-03" db="EMBL/GenBank/DDBJ databases">
        <title>A high-quality draft genome sequence of Diaporthe vaccinii, a causative agent of upright dieback and viscid rot disease in cranberry plants.</title>
        <authorList>
            <person name="Sarrasin M."/>
            <person name="Lang B.F."/>
            <person name="Burger G."/>
        </authorList>
    </citation>
    <scope>NUCLEOTIDE SEQUENCE [LARGE SCALE GENOMIC DNA]</scope>
    <source>
        <strain evidence="4 5">IS7</strain>
    </source>
</reference>
<comment type="similarity">
    <text evidence="1">Belongs to the TRAFAC class myosin-kinesin ATPase superfamily. Kinesin family.</text>
</comment>
<dbReference type="SMART" id="SM00129">
    <property type="entry name" value="KISc"/>
    <property type="match status" value="1"/>
</dbReference>
<comment type="caution">
    <text evidence="4">The sequence shown here is derived from an EMBL/GenBank/DDBJ whole genome shotgun (WGS) entry which is preliminary data.</text>
</comment>
<dbReference type="InterPro" id="IPR001752">
    <property type="entry name" value="Kinesin_motor_dom"/>
</dbReference>
<dbReference type="Gene3D" id="3.40.850.10">
    <property type="entry name" value="Kinesin motor domain"/>
    <property type="match status" value="1"/>
</dbReference>
<dbReference type="InterPro" id="IPR027640">
    <property type="entry name" value="Kinesin-like_fam"/>
</dbReference>
<dbReference type="PROSITE" id="PS00675">
    <property type="entry name" value="SIGMA54_INTERACT_1"/>
    <property type="match status" value="1"/>
</dbReference>
<organism evidence="4 5">
    <name type="scientific">Diaporthe vaccinii</name>
    <dbReference type="NCBI Taxonomy" id="105482"/>
    <lineage>
        <taxon>Eukaryota</taxon>
        <taxon>Fungi</taxon>
        <taxon>Dikarya</taxon>
        <taxon>Ascomycota</taxon>
        <taxon>Pezizomycotina</taxon>
        <taxon>Sordariomycetes</taxon>
        <taxon>Sordariomycetidae</taxon>
        <taxon>Diaporthales</taxon>
        <taxon>Diaporthaceae</taxon>
        <taxon>Diaporthe</taxon>
        <taxon>Diaporthe eres species complex</taxon>
    </lineage>
</organism>
<keyword evidence="1" id="KW-0067">ATP-binding</keyword>
<dbReference type="Pfam" id="PF00225">
    <property type="entry name" value="Kinesin"/>
    <property type="match status" value="1"/>
</dbReference>
<proteinExistence type="inferred from homology"/>
<dbReference type="InterPro" id="IPR036961">
    <property type="entry name" value="Kinesin_motor_dom_sf"/>
</dbReference>
<keyword evidence="5" id="KW-1185">Reference proteome</keyword>
<dbReference type="EMBL" id="JBAWTH010000003">
    <property type="protein sequence ID" value="KAL2292427.1"/>
    <property type="molecule type" value="Genomic_DNA"/>
</dbReference>
<dbReference type="PRINTS" id="PR00380">
    <property type="entry name" value="KINESINHEAVY"/>
</dbReference>
<dbReference type="InterPro" id="IPR025662">
    <property type="entry name" value="Sigma_54_int_dom_ATP-bd_1"/>
</dbReference>
<evidence type="ECO:0000259" key="3">
    <source>
        <dbReference type="PROSITE" id="PS50067"/>
    </source>
</evidence>